<proteinExistence type="predicted"/>
<dbReference type="GO" id="GO:0016020">
    <property type="term" value="C:membrane"/>
    <property type="evidence" value="ECO:0007669"/>
    <property type="project" value="InterPro"/>
</dbReference>
<keyword evidence="1" id="KW-1133">Transmembrane helix</keyword>
<accession>A0AAU7BW37</accession>
<keyword evidence="1" id="KW-0472">Membrane</keyword>
<keyword evidence="3" id="KW-0418">Kinase</keyword>
<sequence>MTRLFIHNPLFRLFSPIFSGIVVYLLILLINNDVEQLQEQFLGKELYFCIGLSFVIQEFSRLLLWVFNKLPSKLSSSFKLLIQVIGSMLLCAILVTIAIVVYYKVILGFSPSTNELWLFNSIFCSITFIYVMLHLSHQYLYKENTKILNNEYIKKQLIEDDFIQFEKGINPNLLFECFEAIIVLARKKSDNVDDLIDHIAIVYRYILSTKNKQLVTLGEELNAAKELVQLFNYLPYRVITLTTQTYSNFLIVPGSLLTILEDVIKNTINSSDSLDIEINETHDSLALSYVKNDKINSEFNSSLLSDIKKRYTFYSKQKLTIKNIQDKRIISIPKLITKPNL</sequence>
<feature type="domain" description="Signal transduction histidine kinase internal region" evidence="2">
    <location>
        <begin position="167"/>
        <end position="230"/>
    </location>
</feature>
<gene>
    <name evidence="3" type="ORF">ABGB03_06815</name>
</gene>
<feature type="transmembrane region" description="Helical" evidence="1">
    <location>
        <begin position="12"/>
        <end position="30"/>
    </location>
</feature>
<keyword evidence="1" id="KW-0812">Transmembrane</keyword>
<keyword evidence="3" id="KW-0808">Transferase</keyword>
<organism evidence="3">
    <name type="scientific">Pontimicrobium sp. SW4</name>
    <dbReference type="NCBI Taxonomy" id="3153519"/>
    <lineage>
        <taxon>Bacteria</taxon>
        <taxon>Pseudomonadati</taxon>
        <taxon>Bacteroidota</taxon>
        <taxon>Flavobacteriia</taxon>
        <taxon>Flavobacteriales</taxon>
        <taxon>Flavobacteriaceae</taxon>
        <taxon>Pontimicrobium</taxon>
    </lineage>
</organism>
<evidence type="ECO:0000256" key="1">
    <source>
        <dbReference type="SAM" id="Phobius"/>
    </source>
</evidence>
<reference evidence="3" key="1">
    <citation type="submission" date="2024-05" db="EMBL/GenBank/DDBJ databases">
        <title>Pontimicrobium maritimus sp. nov., isolated form sea water.</title>
        <authorList>
            <person name="Muhammad N."/>
            <person name="Vuong T.Q."/>
            <person name="Han H.L."/>
            <person name="Kim S.-G."/>
        </authorList>
    </citation>
    <scope>NUCLEOTIDE SEQUENCE</scope>
    <source>
        <strain evidence="3">SW4</strain>
    </source>
</reference>
<dbReference type="InterPro" id="IPR010559">
    <property type="entry name" value="Sig_transdc_His_kin_internal"/>
</dbReference>
<dbReference type="RefSeq" id="WP_347925960.1">
    <property type="nucleotide sequence ID" value="NZ_CP157199.1"/>
</dbReference>
<feature type="transmembrane region" description="Helical" evidence="1">
    <location>
        <begin position="80"/>
        <end position="105"/>
    </location>
</feature>
<feature type="transmembrane region" description="Helical" evidence="1">
    <location>
        <begin position="45"/>
        <end position="68"/>
    </location>
</feature>
<dbReference type="AlphaFoldDB" id="A0AAU7BW37"/>
<protein>
    <submittedName>
        <fullName evidence="3">Histidine kinase</fullName>
    </submittedName>
</protein>
<feature type="transmembrane region" description="Helical" evidence="1">
    <location>
        <begin position="117"/>
        <end position="136"/>
    </location>
</feature>
<dbReference type="EMBL" id="CP157199">
    <property type="protein sequence ID" value="XBG62615.1"/>
    <property type="molecule type" value="Genomic_DNA"/>
</dbReference>
<dbReference type="Pfam" id="PF06580">
    <property type="entry name" value="His_kinase"/>
    <property type="match status" value="1"/>
</dbReference>
<dbReference type="GO" id="GO:0000155">
    <property type="term" value="F:phosphorelay sensor kinase activity"/>
    <property type="evidence" value="ECO:0007669"/>
    <property type="project" value="InterPro"/>
</dbReference>
<evidence type="ECO:0000259" key="2">
    <source>
        <dbReference type="Pfam" id="PF06580"/>
    </source>
</evidence>
<name>A0AAU7BW37_9FLAO</name>
<evidence type="ECO:0000313" key="3">
    <source>
        <dbReference type="EMBL" id="XBG62615.1"/>
    </source>
</evidence>